<accession>A0A285ZWK1</accession>
<keyword evidence="2" id="KW-1185">Reference proteome</keyword>
<protein>
    <submittedName>
        <fullName evidence="1">Uncharacterized protein</fullName>
    </submittedName>
</protein>
<dbReference type="AlphaFoldDB" id="A0A285ZWK1"/>
<evidence type="ECO:0000313" key="2">
    <source>
        <dbReference type="Proteomes" id="UP000219281"/>
    </source>
</evidence>
<evidence type="ECO:0000313" key="1">
    <source>
        <dbReference type="EMBL" id="SOD14010.1"/>
    </source>
</evidence>
<sequence length="188" mass="22372">MTEMEKFVKILREHLTHSRMASSIGEIPKFVYLKNEYVVVNLEQVNLSYSEKFIEPNPEKYYQSFMRFCGKAMGLAYKQPQFGFVFSYNNTQVIKHINLNRYRDELSNFLVKKFDNFIIGVDGNNEITMQVKSYADSTRNMDIRLETKVEQAVHNYNRYNPDYIVHAATYFRLTDYYGNQKYSFSVNF</sequence>
<reference evidence="2" key="1">
    <citation type="submission" date="2017-09" db="EMBL/GenBank/DDBJ databases">
        <authorList>
            <person name="Varghese N."/>
            <person name="Submissions S."/>
        </authorList>
    </citation>
    <scope>NUCLEOTIDE SEQUENCE [LARGE SCALE GENOMIC DNA]</scope>
    <source>
        <strain evidence="2">CGMCC 1.12803</strain>
    </source>
</reference>
<gene>
    <name evidence="1" type="ORF">SAMN06297358_1357</name>
</gene>
<dbReference type="EMBL" id="OCMT01000002">
    <property type="protein sequence ID" value="SOD14010.1"/>
    <property type="molecule type" value="Genomic_DNA"/>
</dbReference>
<dbReference type="Proteomes" id="UP000219281">
    <property type="component" value="Unassembled WGS sequence"/>
</dbReference>
<organism evidence="1 2">
    <name type="scientific">Pedobacter xixiisoli</name>
    <dbReference type="NCBI Taxonomy" id="1476464"/>
    <lineage>
        <taxon>Bacteria</taxon>
        <taxon>Pseudomonadati</taxon>
        <taxon>Bacteroidota</taxon>
        <taxon>Sphingobacteriia</taxon>
        <taxon>Sphingobacteriales</taxon>
        <taxon>Sphingobacteriaceae</taxon>
        <taxon>Pedobacter</taxon>
    </lineage>
</organism>
<proteinExistence type="predicted"/>
<name>A0A285ZWK1_9SPHI</name>